<evidence type="ECO:0000256" key="2">
    <source>
        <dbReference type="ARBA" id="ARBA00005417"/>
    </source>
</evidence>
<dbReference type="InterPro" id="IPR003439">
    <property type="entry name" value="ABC_transporter-like_ATP-bd"/>
</dbReference>
<feature type="transmembrane region" description="Helical" evidence="8">
    <location>
        <begin position="106"/>
        <end position="134"/>
    </location>
</feature>
<reference evidence="10 11" key="1">
    <citation type="submission" date="2024-06" db="EMBL/GenBank/DDBJ databases">
        <authorList>
            <person name="Tuo L."/>
        </authorList>
    </citation>
    <scope>NUCLEOTIDE SEQUENCE [LARGE SCALE GENOMIC DNA]</scope>
    <source>
        <strain evidence="10 11">ZMM04-5</strain>
    </source>
</reference>
<keyword evidence="7 8" id="KW-0472">Membrane</keyword>
<accession>A0ABV3QW40</accession>
<dbReference type="Proteomes" id="UP001556196">
    <property type="component" value="Unassembled WGS sequence"/>
</dbReference>
<sequence>MALAGAGPAALTFNFHMPAAFIRMFALARTAAKYGERIVGHKAALLDQVARRAALFSAVAMAPAVRSAGWQLGDQDRLSDFMDDVEDVDYARLRVGLPLKTLSAGFGLLALVTLVLAPLALAPVAAIGAVNVIVAWRLFPRAAADWGLVRSMRRAAARRLGVTFAAIVPLRAEQAWTSMLDEAFARLAAADDARLRARREQALLDCTAGLFGPVAALGVFATAWYSGSRGEALLPAAFLAFAWLALGESALGLSRILVARVRENAARTGIEGWTVGVERASETVRDLMKSVGELELSRIPLCAPDGRFIGGAVDLVVRAGRPVLLAGPSGSGKTSLLKQVAGWLEADGQGRILADGAALDPAARRRIAHVGLHDAAILADTVRENLFAPHASDAQCQLALEAVELDSRVAEAGGLDAWITQDVLSLGEAQRLNLARALLSRLPVILLDEPTEHLDPEQAQRILRRLIQMLGDRVLMFSSHERAAPKVGRDLDVVRLGAAS</sequence>
<keyword evidence="4" id="KW-0547">Nucleotide-binding</keyword>
<dbReference type="SUPFAM" id="SSF52540">
    <property type="entry name" value="P-loop containing nucleoside triphosphate hydrolases"/>
    <property type="match status" value="1"/>
</dbReference>
<evidence type="ECO:0000256" key="7">
    <source>
        <dbReference type="ARBA" id="ARBA00023136"/>
    </source>
</evidence>
<evidence type="ECO:0000259" key="9">
    <source>
        <dbReference type="PROSITE" id="PS50893"/>
    </source>
</evidence>
<dbReference type="InterPro" id="IPR017871">
    <property type="entry name" value="ABC_transporter-like_CS"/>
</dbReference>
<gene>
    <name evidence="10" type="ORF">ABUE31_01910</name>
</gene>
<evidence type="ECO:0000256" key="8">
    <source>
        <dbReference type="SAM" id="Phobius"/>
    </source>
</evidence>
<dbReference type="InterPro" id="IPR027417">
    <property type="entry name" value="P-loop_NTPase"/>
</dbReference>
<evidence type="ECO:0000313" key="11">
    <source>
        <dbReference type="Proteomes" id="UP001556196"/>
    </source>
</evidence>
<dbReference type="Pfam" id="PF00005">
    <property type="entry name" value="ABC_tran"/>
    <property type="match status" value="1"/>
</dbReference>
<comment type="caution">
    <text evidence="10">The sequence shown here is derived from an EMBL/GenBank/DDBJ whole genome shotgun (WGS) entry which is preliminary data.</text>
</comment>
<proteinExistence type="inferred from homology"/>
<dbReference type="RefSeq" id="WP_367721790.1">
    <property type="nucleotide sequence ID" value="NZ_JBFOCI010000001.1"/>
</dbReference>
<evidence type="ECO:0000256" key="6">
    <source>
        <dbReference type="ARBA" id="ARBA00022989"/>
    </source>
</evidence>
<dbReference type="SUPFAM" id="SSF90123">
    <property type="entry name" value="ABC transporter transmembrane region"/>
    <property type="match status" value="1"/>
</dbReference>
<organism evidence="10 11">
    <name type="scientific">Mesorhizobium marinum</name>
    <dbReference type="NCBI Taxonomy" id="3228790"/>
    <lineage>
        <taxon>Bacteria</taxon>
        <taxon>Pseudomonadati</taxon>
        <taxon>Pseudomonadota</taxon>
        <taxon>Alphaproteobacteria</taxon>
        <taxon>Hyphomicrobiales</taxon>
        <taxon>Phyllobacteriaceae</taxon>
        <taxon>Mesorhizobium</taxon>
    </lineage>
</organism>
<dbReference type="InterPro" id="IPR003593">
    <property type="entry name" value="AAA+_ATPase"/>
</dbReference>
<dbReference type="SMART" id="SM00382">
    <property type="entry name" value="AAA"/>
    <property type="match status" value="1"/>
</dbReference>
<dbReference type="InterPro" id="IPR039421">
    <property type="entry name" value="Type_1_exporter"/>
</dbReference>
<dbReference type="EMBL" id="JBFOCI010000001">
    <property type="protein sequence ID" value="MEW9804738.1"/>
    <property type="molecule type" value="Genomic_DNA"/>
</dbReference>
<dbReference type="GO" id="GO:0005524">
    <property type="term" value="F:ATP binding"/>
    <property type="evidence" value="ECO:0007669"/>
    <property type="project" value="UniProtKB-KW"/>
</dbReference>
<keyword evidence="5 10" id="KW-0067">ATP-binding</keyword>
<evidence type="ECO:0000256" key="3">
    <source>
        <dbReference type="ARBA" id="ARBA00022692"/>
    </source>
</evidence>
<dbReference type="PROSITE" id="PS50893">
    <property type="entry name" value="ABC_TRANSPORTER_2"/>
    <property type="match status" value="1"/>
</dbReference>
<evidence type="ECO:0000256" key="4">
    <source>
        <dbReference type="ARBA" id="ARBA00022741"/>
    </source>
</evidence>
<dbReference type="PROSITE" id="PS00211">
    <property type="entry name" value="ABC_TRANSPORTER_1"/>
    <property type="match status" value="1"/>
</dbReference>
<keyword evidence="6 8" id="KW-1133">Transmembrane helix</keyword>
<evidence type="ECO:0000256" key="1">
    <source>
        <dbReference type="ARBA" id="ARBA00004651"/>
    </source>
</evidence>
<dbReference type="Gene3D" id="3.40.50.300">
    <property type="entry name" value="P-loop containing nucleotide triphosphate hydrolases"/>
    <property type="match status" value="1"/>
</dbReference>
<dbReference type="PANTHER" id="PTHR24221">
    <property type="entry name" value="ATP-BINDING CASSETTE SUB-FAMILY B"/>
    <property type="match status" value="1"/>
</dbReference>
<feature type="transmembrane region" description="Helical" evidence="8">
    <location>
        <begin position="202"/>
        <end position="226"/>
    </location>
</feature>
<comment type="subcellular location">
    <subcellularLocation>
        <location evidence="1">Cell membrane</location>
        <topology evidence="1">Multi-pass membrane protein</topology>
    </subcellularLocation>
</comment>
<evidence type="ECO:0000256" key="5">
    <source>
        <dbReference type="ARBA" id="ARBA00022840"/>
    </source>
</evidence>
<dbReference type="InterPro" id="IPR036640">
    <property type="entry name" value="ABC1_TM_sf"/>
</dbReference>
<comment type="similarity">
    <text evidence="2">Belongs to the ABC transporter superfamily.</text>
</comment>
<feature type="transmembrane region" description="Helical" evidence="8">
    <location>
        <begin position="232"/>
        <end position="253"/>
    </location>
</feature>
<feature type="domain" description="ABC transporter" evidence="9">
    <location>
        <begin position="294"/>
        <end position="500"/>
    </location>
</feature>
<evidence type="ECO:0000313" key="10">
    <source>
        <dbReference type="EMBL" id="MEW9804738.1"/>
    </source>
</evidence>
<keyword evidence="3 8" id="KW-0812">Transmembrane</keyword>
<dbReference type="PANTHER" id="PTHR24221:SF261">
    <property type="entry name" value="GLUTATHIONE_L-CYSTEINE TRANSPORT SYSTEM ATP-BINDING_PERMEASE PROTEIN CYDD"/>
    <property type="match status" value="1"/>
</dbReference>
<keyword evidence="11" id="KW-1185">Reference proteome</keyword>
<protein>
    <submittedName>
        <fullName evidence="10">ATP-binding cassette domain-containing protein</fullName>
    </submittedName>
</protein>
<name>A0ABV3QW40_9HYPH</name>